<dbReference type="EC" id="1.1.2.4" evidence="10"/>
<evidence type="ECO:0000256" key="1">
    <source>
        <dbReference type="ARBA" id="ARBA00001974"/>
    </source>
</evidence>
<keyword evidence="9" id="KW-0411">Iron-sulfur</keyword>
<dbReference type="Gene3D" id="1.10.1060.10">
    <property type="entry name" value="Alpha-helical ferredoxin"/>
    <property type="match status" value="1"/>
</dbReference>
<dbReference type="InterPro" id="IPR016167">
    <property type="entry name" value="FAD-bd_PCMH_sub1"/>
</dbReference>
<dbReference type="Pfam" id="PF02754">
    <property type="entry name" value="CCG"/>
    <property type="match status" value="1"/>
</dbReference>
<protein>
    <recommendedName>
        <fullName evidence="10">D-lactate dehydrogenase (cytochrome)</fullName>
        <ecNumber evidence="10">1.1.2.4</ecNumber>
    </recommendedName>
</protein>
<dbReference type="Gene3D" id="3.30.43.10">
    <property type="entry name" value="Uridine Diphospho-n-acetylenolpyruvylglucosamine Reductase, domain 2"/>
    <property type="match status" value="1"/>
</dbReference>
<evidence type="ECO:0000256" key="7">
    <source>
        <dbReference type="ARBA" id="ARBA00023002"/>
    </source>
</evidence>
<keyword evidence="6" id="KW-0809">Transit peptide</keyword>
<dbReference type="Pfam" id="PF02913">
    <property type="entry name" value="FAD-oxidase_C"/>
    <property type="match status" value="1"/>
</dbReference>
<evidence type="ECO:0000256" key="3">
    <source>
        <dbReference type="ARBA" id="ARBA00022630"/>
    </source>
</evidence>
<feature type="domain" description="FAD-binding PCMH-type" evidence="12">
    <location>
        <begin position="50"/>
        <end position="278"/>
    </location>
</feature>
<dbReference type="InterPro" id="IPR006094">
    <property type="entry name" value="Oxid_FAD_bind_N"/>
</dbReference>
<dbReference type="Pfam" id="PF13183">
    <property type="entry name" value="Fer4_8"/>
    <property type="match status" value="1"/>
</dbReference>
<evidence type="ECO:0000256" key="8">
    <source>
        <dbReference type="ARBA" id="ARBA00023004"/>
    </source>
</evidence>
<dbReference type="PROSITE" id="PS51387">
    <property type="entry name" value="FAD_PCMH"/>
    <property type="match status" value="1"/>
</dbReference>
<keyword evidence="4" id="KW-0479">Metal-binding</keyword>
<dbReference type="InterPro" id="IPR016166">
    <property type="entry name" value="FAD-bd_PCMH"/>
</dbReference>
<keyword evidence="3" id="KW-0285">Flavoprotein</keyword>
<dbReference type="InterPro" id="IPR017896">
    <property type="entry name" value="4Fe4S_Fe-S-bd"/>
</dbReference>
<organism evidence="13 14">
    <name type="scientific">Pseudonocardia parietis</name>
    <dbReference type="NCBI Taxonomy" id="570936"/>
    <lineage>
        <taxon>Bacteria</taxon>
        <taxon>Bacillati</taxon>
        <taxon>Actinomycetota</taxon>
        <taxon>Actinomycetes</taxon>
        <taxon>Pseudonocardiales</taxon>
        <taxon>Pseudonocardiaceae</taxon>
        <taxon>Pseudonocardia</taxon>
    </lineage>
</organism>
<dbReference type="InterPro" id="IPR016169">
    <property type="entry name" value="FAD-bd_PCMH_sub2"/>
</dbReference>
<dbReference type="Proteomes" id="UP001519295">
    <property type="component" value="Unassembled WGS sequence"/>
</dbReference>
<comment type="cofactor">
    <cofactor evidence="1">
        <name>FAD</name>
        <dbReference type="ChEBI" id="CHEBI:57692"/>
    </cofactor>
</comment>
<evidence type="ECO:0000313" key="14">
    <source>
        <dbReference type="Proteomes" id="UP001519295"/>
    </source>
</evidence>
<dbReference type="PROSITE" id="PS51379">
    <property type="entry name" value="4FE4S_FER_2"/>
    <property type="match status" value="1"/>
</dbReference>
<keyword evidence="5" id="KW-0274">FAD</keyword>
<evidence type="ECO:0000256" key="9">
    <source>
        <dbReference type="ARBA" id="ARBA00023014"/>
    </source>
</evidence>
<dbReference type="PANTHER" id="PTHR11748:SF111">
    <property type="entry name" value="D-LACTATE DEHYDROGENASE, MITOCHONDRIAL-RELATED"/>
    <property type="match status" value="1"/>
</dbReference>
<keyword evidence="8" id="KW-0408">Iron</keyword>
<dbReference type="InterPro" id="IPR004113">
    <property type="entry name" value="FAD-bd_oxidored_4_C"/>
</dbReference>
<dbReference type="Gene3D" id="3.30.465.10">
    <property type="match status" value="1"/>
</dbReference>
<comment type="similarity">
    <text evidence="2">Belongs to the FAD-binding oxidoreductase/transferase type 4 family.</text>
</comment>
<proteinExistence type="inferred from homology"/>
<dbReference type="SUPFAM" id="SSF55103">
    <property type="entry name" value="FAD-linked oxidases, C-terminal domain"/>
    <property type="match status" value="1"/>
</dbReference>
<evidence type="ECO:0000259" key="11">
    <source>
        <dbReference type="PROSITE" id="PS51379"/>
    </source>
</evidence>
<keyword evidence="14" id="KW-1185">Reference proteome</keyword>
<name>A0ABS4W8Y2_9PSEU</name>
<accession>A0ABS4W8Y2</accession>
<dbReference type="InterPro" id="IPR036318">
    <property type="entry name" value="FAD-bd_PCMH-like_sf"/>
</dbReference>
<evidence type="ECO:0000313" key="13">
    <source>
        <dbReference type="EMBL" id="MBP2372084.1"/>
    </source>
</evidence>
<dbReference type="InterPro" id="IPR004017">
    <property type="entry name" value="Cys_rich_dom"/>
</dbReference>
<evidence type="ECO:0000256" key="4">
    <source>
        <dbReference type="ARBA" id="ARBA00022723"/>
    </source>
</evidence>
<sequence length="986" mass="103953">MEAPTSGSQPGTSAGWAPGLHETLATAVRPEAVRTRAIDVLGMAHDASHFARTPRAVVTVQGADDVARLFTASAATGVPLTFRAGGTSLSGQAVTDGILVDARRHFRGIEILDDGARVRVGPGATVRAINTRLARHGRMLGPDPASEVACTLGGVVANNSSGMACGTAANSYALLDSLEIVLPSGTTLDTGHPGADDELRAREPDLWAGLARLRDRLRGNEAARTSIETQFSLKNTMGYGLNSFLDHDRPVDILTHLIVGSEGTLAFITSITMRTVPVLAHTRTGLLVFSDLAEANRALPDLVDSRPATIELLDATSLRVGQADTDADPRLRALSVDAHAALLVEYRGHTAAEVDELAGAASGLLGRLPLHGPRELSADPAAKAGLWKLRKGLYAKVAGARPPGTAALLEDIAVPVPDLLATCEGLIELFGRHGYDDAVIFGHAKDGNVHFMLTERLGDSGGDTSGRDRFGRFTDDMVDLVLAHGGTLKAEHGTGRMMTPFVRRQYGDDLYQVMQEIKQLCDPHGLLSPGVVLDDDPAAHLSDLKSAPPVESEVDRCVECGFCEPVCPSRDLTTTPRQRIVLRRELEKARAAGDHALVAELEDDYAYDGVDTCAVDGMCATACPVTINTGDLIRRLRAERPQKTAAKGWEFAAKHWNATTRLAGTALTVAKKVPGAGPASTALRKVIGPEQVPQWAPDLPAGGAHRVPSGLVSQRAAVADLVLFSSCTGAMFGTASGATSGAGADRGAADAFVRLCHRADVRATAPENLPSLCCGTPWKSKGLSDGATAMAQRVLPALWTATRRGAIPVVTDASSCTEGLRVMIASGPAQYHGIEVLDSVSYTAEHLLPKVTVYEPLDRIVLHPTCSATQLGLTEPLRRLAAAVAAEVVVPDSWGCCGFAGDRGLLHPELTASATAEQAWEIAGIDADAHASCNRTCEIGMSRATGRDYVHVLELLERVSRPTGEAPAPIVQLKFKHSEARKGDGE</sequence>
<reference evidence="13 14" key="1">
    <citation type="submission" date="2021-03" db="EMBL/GenBank/DDBJ databases">
        <title>Sequencing the genomes of 1000 actinobacteria strains.</title>
        <authorList>
            <person name="Klenk H.-P."/>
        </authorList>
    </citation>
    <scope>NUCLEOTIDE SEQUENCE [LARGE SCALE GENOMIC DNA]</scope>
    <source>
        <strain evidence="13 14">DSM 45256</strain>
    </source>
</reference>
<dbReference type="InterPro" id="IPR009051">
    <property type="entry name" value="Helical_ferredxn"/>
</dbReference>
<dbReference type="PANTHER" id="PTHR11748">
    <property type="entry name" value="D-LACTATE DEHYDROGENASE"/>
    <property type="match status" value="1"/>
</dbReference>
<dbReference type="SUPFAM" id="SSF46548">
    <property type="entry name" value="alpha-helical ferredoxin"/>
    <property type="match status" value="1"/>
</dbReference>
<keyword evidence="7" id="KW-0560">Oxidoreductase</keyword>
<gene>
    <name evidence="13" type="ORF">JOF36_007857</name>
</gene>
<dbReference type="SUPFAM" id="SSF56176">
    <property type="entry name" value="FAD-binding/transporter-associated domain-like"/>
    <property type="match status" value="1"/>
</dbReference>
<dbReference type="InterPro" id="IPR017900">
    <property type="entry name" value="4Fe4S_Fe_S_CS"/>
</dbReference>
<evidence type="ECO:0000256" key="2">
    <source>
        <dbReference type="ARBA" id="ARBA00008000"/>
    </source>
</evidence>
<comment type="caution">
    <text evidence="13">The sequence shown here is derived from an EMBL/GenBank/DDBJ whole genome shotgun (WGS) entry which is preliminary data.</text>
</comment>
<evidence type="ECO:0000256" key="6">
    <source>
        <dbReference type="ARBA" id="ARBA00022946"/>
    </source>
</evidence>
<evidence type="ECO:0000256" key="5">
    <source>
        <dbReference type="ARBA" id="ARBA00022827"/>
    </source>
</evidence>
<dbReference type="Gene3D" id="3.30.70.2740">
    <property type="match status" value="1"/>
</dbReference>
<dbReference type="PROSITE" id="PS00198">
    <property type="entry name" value="4FE4S_FER_1"/>
    <property type="match status" value="1"/>
</dbReference>
<dbReference type="Pfam" id="PF01565">
    <property type="entry name" value="FAD_binding_4"/>
    <property type="match status" value="1"/>
</dbReference>
<dbReference type="EMBL" id="JAGINU010000004">
    <property type="protein sequence ID" value="MBP2372084.1"/>
    <property type="molecule type" value="Genomic_DNA"/>
</dbReference>
<feature type="domain" description="4Fe-4S ferredoxin-type" evidence="11">
    <location>
        <begin position="548"/>
        <end position="577"/>
    </location>
</feature>
<evidence type="ECO:0000256" key="10">
    <source>
        <dbReference type="ARBA" id="ARBA00038897"/>
    </source>
</evidence>
<evidence type="ECO:0000259" key="12">
    <source>
        <dbReference type="PROSITE" id="PS51387"/>
    </source>
</evidence>
<dbReference type="InterPro" id="IPR016164">
    <property type="entry name" value="FAD-linked_Oxase-like_C"/>
</dbReference>